<dbReference type="STRING" id="67801.A0A1B0B4H3"/>
<dbReference type="AlphaFoldDB" id="A0A1B0B4H3"/>
<keyword evidence="4" id="KW-1185">Reference proteome</keyword>
<dbReference type="GO" id="GO:0005737">
    <property type="term" value="C:cytoplasm"/>
    <property type="evidence" value="ECO:0007669"/>
    <property type="project" value="TreeGrafter"/>
</dbReference>
<dbReference type="GO" id="GO:0007059">
    <property type="term" value="P:chromosome segregation"/>
    <property type="evidence" value="ECO:0007669"/>
    <property type="project" value="TreeGrafter"/>
</dbReference>
<dbReference type="InterPro" id="IPR005026">
    <property type="entry name" value="SAPAP"/>
</dbReference>
<evidence type="ECO:0000313" key="4">
    <source>
        <dbReference type="Proteomes" id="UP000092460"/>
    </source>
</evidence>
<dbReference type="GO" id="GO:0005634">
    <property type="term" value="C:nucleus"/>
    <property type="evidence" value="ECO:0007669"/>
    <property type="project" value="TreeGrafter"/>
</dbReference>
<dbReference type="PANTHER" id="PTHR12353:SF1">
    <property type="entry name" value="DISKS LARGE-ASSOCIATED PROTEIN 5"/>
    <property type="match status" value="1"/>
</dbReference>
<dbReference type="Pfam" id="PF03359">
    <property type="entry name" value="GKAP"/>
    <property type="match status" value="1"/>
</dbReference>
<protein>
    <recommendedName>
        <fullName evidence="5">Guanylate kinase-associated protein mars</fullName>
    </recommendedName>
</protein>
<reference evidence="3" key="2">
    <citation type="submission" date="2020-05" db="UniProtKB">
        <authorList>
            <consortium name="EnsemblMetazoa"/>
        </authorList>
    </citation>
    <scope>IDENTIFICATION</scope>
    <source>
        <strain evidence="3">IAEA</strain>
    </source>
</reference>
<accession>A0A1B0B4H3</accession>
<sequence length="949" mass="108286">MDKYKSLYKTNTRTSPRQRNLCLRNLQENRRHQQRTEQYLKARNIGVIDQNEDAGKSGKKRTAKEYDGQKENISNNQITNNTNISCNASNPNVWRRQNEYLKRFTEWKKSKKSSQQMSTTSKEKKPFMPVGSASLSFVPKDHKQFTAPAGLKNPLIYKHTTTHRTRKSIYKVNSPPKRAKLREEERMKIPFSMRYKAAQLSSSRAKLARDKKQESNQGQIPHKTTSAAAFKDSTEKLTLNNLVCAFDNPAVPTFPRAVKYPAIASKLPSKTTAIIKTQQTQIAKQPLSKTRPIIERITSKVGANTGAIKKGSTIQMKRETDKLKESCKNTKLGTNMKNKQVNAIKTRSMKNSMALKNLLLKEDISEIVQTPIDFNCVNSYMEVVTSTQIKKPPAIESTHASVQPCLNISEQSLQSPHKEVVEKPRVFNFMRYSLVNNSVCDQEEVQENEIIKDVVTPQLNNEEQIASESNDTKTPEKNEVNQTATNYVSPFVTLSRGKVSRREEANKRNSIYLQFENEGSLHNSTLKANFAEIMKEDVAVRRTLESVRYFRQQLQVEIDRLHCLCDTWESYKQENMEKLQEMNGDDMINVAIGQTKLLTSKKFMQFRELIDRCEARATGIGIVPDDGSENTKRINDADLEGFWSMLKLQIENLDKRFDNLTRWKVNDWNDPDELVITEKKSKPKMIKVQKNKVPISKPSSLISMVRKMQAEARRNKVKQLKEESQEAGGNLTPVINSLRRPSTCRNLTPKQGSGERTPNHISVTVKNRKSFSKAATVLLLPAGKKRSSLVPEEASPNQLISPSLKQFNKNLDSFQNFIEARKSDLICRKNLYETPPVINDGRRKTMVDSALDTPRAECKSILKTPGTAKSKLKNVMFNEKLRVKKFNFLINDNNENGQISEEEATNGSHEEDLATFRENLGTSEDERTYTLRSRKIQLRPSNEIVIPGK</sequence>
<dbReference type="PANTHER" id="PTHR12353">
    <property type="entry name" value="DISKS LARGE-ASSOCIATED PROTEIN DAP SAP90/PSD-95-ASSOCIATED PROTEIN"/>
    <property type="match status" value="1"/>
</dbReference>
<dbReference type="Proteomes" id="UP000092460">
    <property type="component" value="Unassembled WGS sequence"/>
</dbReference>
<dbReference type="GO" id="GO:0031616">
    <property type="term" value="C:spindle pole centrosome"/>
    <property type="evidence" value="ECO:0007669"/>
    <property type="project" value="TreeGrafter"/>
</dbReference>
<name>A0A1B0B4H3_9MUSC</name>
<evidence type="ECO:0000256" key="2">
    <source>
        <dbReference type="SAM" id="MobiDB-lite"/>
    </source>
</evidence>
<dbReference type="GO" id="GO:0007052">
    <property type="term" value="P:mitotic spindle organization"/>
    <property type="evidence" value="ECO:0007669"/>
    <property type="project" value="TreeGrafter"/>
</dbReference>
<dbReference type="VEuPathDB" id="VectorBase:GPPI018541"/>
<dbReference type="GO" id="GO:0051382">
    <property type="term" value="P:kinetochore assembly"/>
    <property type="evidence" value="ECO:0007669"/>
    <property type="project" value="TreeGrafter"/>
</dbReference>
<dbReference type="VEuPathDB" id="VectorBase:GPPI045422"/>
<evidence type="ECO:0000313" key="3">
    <source>
        <dbReference type="EnsemblMetazoa" id="GPPI045422-PA"/>
    </source>
</evidence>
<dbReference type="EMBL" id="JXJN01008310">
    <property type="status" value="NOT_ANNOTATED_CDS"/>
    <property type="molecule type" value="Genomic_DNA"/>
</dbReference>
<comment type="similarity">
    <text evidence="1">Belongs to the SAPAP family.</text>
</comment>
<evidence type="ECO:0000256" key="1">
    <source>
        <dbReference type="ARBA" id="ARBA00008839"/>
    </source>
</evidence>
<dbReference type="GO" id="GO:0007346">
    <property type="term" value="P:regulation of mitotic cell cycle"/>
    <property type="evidence" value="ECO:0007669"/>
    <property type="project" value="TreeGrafter"/>
</dbReference>
<dbReference type="EMBL" id="JXJN01023312">
    <property type="status" value="NOT_ANNOTATED_CDS"/>
    <property type="molecule type" value="Genomic_DNA"/>
</dbReference>
<organism evidence="3 4">
    <name type="scientific">Glossina palpalis gambiensis</name>
    <dbReference type="NCBI Taxonomy" id="67801"/>
    <lineage>
        <taxon>Eukaryota</taxon>
        <taxon>Metazoa</taxon>
        <taxon>Ecdysozoa</taxon>
        <taxon>Arthropoda</taxon>
        <taxon>Hexapoda</taxon>
        <taxon>Insecta</taxon>
        <taxon>Pterygota</taxon>
        <taxon>Neoptera</taxon>
        <taxon>Endopterygota</taxon>
        <taxon>Diptera</taxon>
        <taxon>Brachycera</taxon>
        <taxon>Muscomorpha</taxon>
        <taxon>Hippoboscoidea</taxon>
        <taxon>Glossinidae</taxon>
        <taxon>Glossina</taxon>
    </lineage>
</organism>
<reference evidence="4" key="1">
    <citation type="submission" date="2015-01" db="EMBL/GenBank/DDBJ databases">
        <authorList>
            <person name="Aksoy S."/>
            <person name="Warren W."/>
            <person name="Wilson R.K."/>
        </authorList>
    </citation>
    <scope>NUCLEOTIDE SEQUENCE [LARGE SCALE GENOMIC DNA]</scope>
    <source>
        <strain evidence="4">IAEA</strain>
    </source>
</reference>
<dbReference type="GO" id="GO:0051642">
    <property type="term" value="P:centrosome localization"/>
    <property type="evidence" value="ECO:0007669"/>
    <property type="project" value="TreeGrafter"/>
</dbReference>
<dbReference type="GO" id="GO:0008017">
    <property type="term" value="F:microtubule binding"/>
    <property type="evidence" value="ECO:0007669"/>
    <property type="project" value="TreeGrafter"/>
</dbReference>
<dbReference type="GO" id="GO:0023052">
    <property type="term" value="P:signaling"/>
    <property type="evidence" value="ECO:0007669"/>
    <property type="project" value="InterPro"/>
</dbReference>
<feature type="region of interest" description="Disordered" evidence="2">
    <location>
        <begin position="106"/>
        <end position="127"/>
    </location>
</feature>
<proteinExistence type="inferred from homology"/>
<dbReference type="EnsemblMetazoa" id="GPPI045422-RA">
    <property type="protein sequence ID" value="GPPI045422-PA"/>
    <property type="gene ID" value="GPPI045422"/>
</dbReference>
<dbReference type="EnsemblMetazoa" id="GPPI018541-RA">
    <property type="protein sequence ID" value="GPPI018541-PA"/>
    <property type="gene ID" value="GPPI018541"/>
</dbReference>
<evidence type="ECO:0008006" key="5">
    <source>
        <dbReference type="Google" id="ProtNLM"/>
    </source>
</evidence>